<accession>A0A1K2EBD5</accession>
<dbReference type="SUPFAM" id="SSF51412">
    <property type="entry name" value="Inosine monophosphate dehydrogenase (IMPDH)"/>
    <property type="match status" value="1"/>
</dbReference>
<organism evidence="1 2">
    <name type="scientific">Streptomyces atratus</name>
    <dbReference type="NCBI Taxonomy" id="1893"/>
    <lineage>
        <taxon>Bacteria</taxon>
        <taxon>Bacillati</taxon>
        <taxon>Actinomycetota</taxon>
        <taxon>Actinomycetes</taxon>
        <taxon>Kitasatosporales</taxon>
        <taxon>Streptomycetaceae</taxon>
        <taxon>Streptomyces</taxon>
    </lineage>
</organism>
<keyword evidence="1" id="KW-0503">Monooxygenase</keyword>
<reference evidence="1 2" key="1">
    <citation type="submission" date="2016-11" db="EMBL/GenBank/DDBJ databases">
        <authorList>
            <person name="Jaros S."/>
            <person name="Januszkiewicz K."/>
            <person name="Wedrychowicz H."/>
        </authorList>
    </citation>
    <scope>NUCLEOTIDE SEQUENCE [LARGE SCALE GENOMIC DNA]</scope>
    <source>
        <strain evidence="1 2">OK807</strain>
    </source>
</reference>
<dbReference type="Proteomes" id="UP000181909">
    <property type="component" value="Unassembled WGS sequence"/>
</dbReference>
<evidence type="ECO:0000313" key="1">
    <source>
        <dbReference type="EMBL" id="SFY32897.1"/>
    </source>
</evidence>
<name>A0A1K2EBD5_STRAR</name>
<dbReference type="InterPro" id="IPR013785">
    <property type="entry name" value="Aldolase_TIM"/>
</dbReference>
<keyword evidence="1" id="KW-0560">Oxidoreductase</keyword>
<dbReference type="RefSeq" id="WP_305729117.1">
    <property type="nucleotide sequence ID" value="NZ_CP108276.1"/>
</dbReference>
<dbReference type="PANTHER" id="PTHR32332">
    <property type="entry name" value="2-NITROPROPANE DIOXYGENASE"/>
    <property type="match status" value="1"/>
</dbReference>
<dbReference type="AlphaFoldDB" id="A0A1K2EBD5"/>
<gene>
    <name evidence="1" type="ORF">SAMN02787144_101875</name>
</gene>
<dbReference type="STRING" id="1893.SAMN02787144_101875"/>
<sequence length="121" mass="12404">MFQRADTGEDGGHGVVDCVHEDVRCATPRSPLRPWEGRPADLAAGGIADDRGVAAALALGAADALIGTRFQATAESLADPATAEAIVSGRGQDTERSGVLDIARGAGRPAAKYTARTLDHP</sequence>
<dbReference type="EMBL" id="FPJO01000018">
    <property type="protein sequence ID" value="SFY32897.1"/>
    <property type="molecule type" value="Genomic_DNA"/>
</dbReference>
<dbReference type="Gene3D" id="3.20.20.70">
    <property type="entry name" value="Aldolase class I"/>
    <property type="match status" value="1"/>
</dbReference>
<proteinExistence type="predicted"/>
<protein>
    <submittedName>
        <fullName evidence="1">Nitronate monooxygenase</fullName>
    </submittedName>
</protein>
<evidence type="ECO:0000313" key="2">
    <source>
        <dbReference type="Proteomes" id="UP000181909"/>
    </source>
</evidence>
<dbReference type="GO" id="GO:0004497">
    <property type="term" value="F:monooxygenase activity"/>
    <property type="evidence" value="ECO:0007669"/>
    <property type="project" value="UniProtKB-KW"/>
</dbReference>
<dbReference type="Pfam" id="PF03060">
    <property type="entry name" value="NMO"/>
    <property type="match status" value="1"/>
</dbReference>